<keyword evidence="2" id="KW-0472">Membrane</keyword>
<evidence type="ECO:0000256" key="1">
    <source>
        <dbReference type="ARBA" id="ARBA00022737"/>
    </source>
</evidence>
<evidence type="ECO:0000256" key="2">
    <source>
        <dbReference type="PROSITE-ProRule" id="PRU00282"/>
    </source>
</evidence>
<gene>
    <name evidence="4" type="ORF">PAPOLLO_LOCUS5734</name>
</gene>
<evidence type="ECO:0000313" key="4">
    <source>
        <dbReference type="EMBL" id="CAG4957543.1"/>
    </source>
</evidence>
<comment type="caution">
    <text evidence="4">The sequence shown here is derived from an EMBL/GenBank/DDBJ whole genome shotgun (WGS) entry which is preliminary data.</text>
</comment>
<reference evidence="4" key="1">
    <citation type="submission" date="2021-04" db="EMBL/GenBank/DDBJ databases">
        <authorList>
            <person name="Tunstrom K."/>
        </authorList>
    </citation>
    <scope>NUCLEOTIDE SEQUENCE</scope>
</reference>
<dbReference type="InterPro" id="IPR018108">
    <property type="entry name" value="MCP_transmembrane"/>
</dbReference>
<keyword evidence="1" id="KW-0677">Repeat</keyword>
<dbReference type="PROSITE" id="PS50920">
    <property type="entry name" value="SOLCAR"/>
    <property type="match status" value="3"/>
</dbReference>
<name>A0A8S3WF53_PARAO</name>
<dbReference type="AlphaFoldDB" id="A0A8S3WF53"/>
<keyword evidence="3" id="KW-0813">Transport</keyword>
<comment type="similarity">
    <text evidence="3">Belongs to the mitochondrial carrier (TC 2.A.29) family.</text>
</comment>
<dbReference type="OrthoDB" id="270584at2759"/>
<feature type="repeat" description="Solcar" evidence="2">
    <location>
        <begin position="226"/>
        <end position="316"/>
    </location>
</feature>
<dbReference type="PANTHER" id="PTHR24089">
    <property type="entry name" value="SOLUTE CARRIER FAMILY 25"/>
    <property type="match status" value="1"/>
</dbReference>
<feature type="repeat" description="Solcar" evidence="2">
    <location>
        <begin position="35"/>
        <end position="121"/>
    </location>
</feature>
<dbReference type="EMBL" id="CAJQZP010000349">
    <property type="protein sequence ID" value="CAG4957543.1"/>
    <property type="molecule type" value="Genomic_DNA"/>
</dbReference>
<dbReference type="GO" id="GO:0016020">
    <property type="term" value="C:membrane"/>
    <property type="evidence" value="ECO:0007669"/>
    <property type="project" value="UniProtKB-UniRule"/>
</dbReference>
<proteinExistence type="inferred from homology"/>
<organism evidence="4 5">
    <name type="scientific">Parnassius apollo</name>
    <name type="common">Apollo butterfly</name>
    <name type="synonym">Papilio apollo</name>
    <dbReference type="NCBI Taxonomy" id="110799"/>
    <lineage>
        <taxon>Eukaryota</taxon>
        <taxon>Metazoa</taxon>
        <taxon>Ecdysozoa</taxon>
        <taxon>Arthropoda</taxon>
        <taxon>Hexapoda</taxon>
        <taxon>Insecta</taxon>
        <taxon>Pterygota</taxon>
        <taxon>Neoptera</taxon>
        <taxon>Endopterygota</taxon>
        <taxon>Lepidoptera</taxon>
        <taxon>Glossata</taxon>
        <taxon>Ditrysia</taxon>
        <taxon>Papilionoidea</taxon>
        <taxon>Papilionidae</taxon>
        <taxon>Parnassiinae</taxon>
        <taxon>Parnassini</taxon>
        <taxon>Parnassius</taxon>
        <taxon>Parnassius</taxon>
    </lineage>
</organism>
<protein>
    <submittedName>
        <fullName evidence="4">(apollo) hypothetical protein</fullName>
    </submittedName>
</protein>
<evidence type="ECO:0000256" key="3">
    <source>
        <dbReference type="RuleBase" id="RU000488"/>
    </source>
</evidence>
<keyword evidence="2 3" id="KW-0812">Transmembrane</keyword>
<evidence type="ECO:0000313" key="5">
    <source>
        <dbReference type="Proteomes" id="UP000691718"/>
    </source>
</evidence>
<sequence length="327" mass="35495">MGGGAIAVGEARGAFLQEERPHQTRQTPRPLSGAVVLITSLAAGATAGAVAKTVIAPLDRAKIRFQTTEIPYTTRAAVQFLVNSAKTEGVVALWRGNSATMARIIPYAGIQFAAHEQWKKLFGIDTPAAAQEHPIRLLIVGSLAGVTSQSATYPLDFARARMAVSPKSEYGSLRVVFIRVAREEGIRTLYRGYPATIMGVIPYAGVSFFTYDTLKRWYSEHFGSPATGFTNIALGGTAGALAQTASYPLDIVRRRMQTARRNTDLSYPCPSIVQTLAHIYRVDGWRGFFKGLSMNWVKGPIAVGVSFATYDFSKTILRDFAHTIQGS</sequence>
<keyword evidence="5" id="KW-1185">Reference proteome</keyword>
<feature type="repeat" description="Solcar" evidence="2">
    <location>
        <begin position="132"/>
        <end position="217"/>
    </location>
</feature>
<accession>A0A8S3WF53</accession>
<dbReference type="Pfam" id="PF00153">
    <property type="entry name" value="Mito_carr"/>
    <property type="match status" value="3"/>
</dbReference>
<dbReference type="Proteomes" id="UP000691718">
    <property type="component" value="Unassembled WGS sequence"/>
</dbReference>